<dbReference type="AlphaFoldDB" id="A0A0J7JB64"/>
<dbReference type="RefSeq" id="WP_048495285.1">
    <property type="nucleotide sequence ID" value="NZ_LFBU01000001.1"/>
</dbReference>
<dbReference type="InterPro" id="IPR004358">
    <property type="entry name" value="Sig_transdc_His_kin-like_C"/>
</dbReference>
<protein>
    <recommendedName>
        <fullName evidence="2">histidine kinase</fullName>
        <ecNumber evidence="2">2.7.13.3</ecNumber>
    </recommendedName>
</protein>
<dbReference type="SMART" id="SM00387">
    <property type="entry name" value="HATPase_c"/>
    <property type="match status" value="1"/>
</dbReference>
<dbReference type="Proteomes" id="UP000036102">
    <property type="component" value="Unassembled WGS sequence"/>
</dbReference>
<dbReference type="PROSITE" id="PS50109">
    <property type="entry name" value="HIS_KIN"/>
    <property type="match status" value="1"/>
</dbReference>
<name>A0A0J7JB64_9GAMM</name>
<comment type="catalytic activity">
    <reaction evidence="1">
        <text>ATP + protein L-histidine = ADP + protein N-phospho-L-histidine.</text>
        <dbReference type="EC" id="2.7.13.3"/>
    </reaction>
</comment>
<dbReference type="EC" id="2.7.13.3" evidence="2"/>
<organism evidence="6 7">
    <name type="scientific">Marinobacter subterrani</name>
    <dbReference type="NCBI Taxonomy" id="1658765"/>
    <lineage>
        <taxon>Bacteria</taxon>
        <taxon>Pseudomonadati</taxon>
        <taxon>Pseudomonadota</taxon>
        <taxon>Gammaproteobacteria</taxon>
        <taxon>Pseudomonadales</taxon>
        <taxon>Marinobacteraceae</taxon>
        <taxon>Marinobacter</taxon>
    </lineage>
</organism>
<dbReference type="EMBL" id="LFBU01000001">
    <property type="protein sequence ID" value="KMQ75154.1"/>
    <property type="molecule type" value="Genomic_DNA"/>
</dbReference>
<dbReference type="Gene3D" id="1.10.3210.10">
    <property type="entry name" value="Hypothetical protein af1432"/>
    <property type="match status" value="1"/>
</dbReference>
<proteinExistence type="predicted"/>
<evidence type="ECO:0000259" key="4">
    <source>
        <dbReference type="PROSITE" id="PS50109"/>
    </source>
</evidence>
<reference evidence="6 7" key="1">
    <citation type="submission" date="2015-06" db="EMBL/GenBank/DDBJ databases">
        <title>Marinobacter subterrani, a genetically tractable neutrophilic iron-oxidizing strain isolated from the Soudan Iron Mine.</title>
        <authorList>
            <person name="Bonis B.M."/>
            <person name="Gralnick J.A."/>
        </authorList>
    </citation>
    <scope>NUCLEOTIDE SEQUENCE [LARGE SCALE GENOMIC DNA]</scope>
    <source>
        <strain evidence="6 7">JG233</strain>
    </source>
</reference>
<gene>
    <name evidence="6" type="ORF">Msub_11353</name>
</gene>
<dbReference type="SUPFAM" id="SSF109604">
    <property type="entry name" value="HD-domain/PDEase-like"/>
    <property type="match status" value="1"/>
</dbReference>
<evidence type="ECO:0000256" key="2">
    <source>
        <dbReference type="ARBA" id="ARBA00012438"/>
    </source>
</evidence>
<dbReference type="PRINTS" id="PR00344">
    <property type="entry name" value="BCTRLSENSOR"/>
</dbReference>
<evidence type="ECO:0000259" key="5">
    <source>
        <dbReference type="PROSITE" id="PS51833"/>
    </source>
</evidence>
<dbReference type="PROSITE" id="PS51833">
    <property type="entry name" value="HDOD"/>
    <property type="match status" value="1"/>
</dbReference>
<dbReference type="InterPro" id="IPR003661">
    <property type="entry name" value="HisK_dim/P_dom"/>
</dbReference>
<sequence length="661" mass="71503">MHIAPDLQLPSLPEVTLRALEACHQDASYRKISEIVAADTALVARILALANSALYGPATPIRSIDQALLRLGTRRFHTLVLTAALRQLLFELGGDEWQQLRDFWRHSLTTALTARALATLTRYPEPDEAFMLGMLHNIGELIAIKTPATEAKQHYLDHQSDIAAELVTSWGLGPMAADAMRYQQALPSELRDAGHLVKLISLATRLALSDAAGIAAAGTVFGLNEELTREINRRIGHEVTGMANSLGIPLDEDYSGESASRKLKQTILRQAMASQALNLADISGETDDILAETVNSLTLITGLPALCFGHAGDNLVLLSGTIGDIPELAVTAKPGGSVLTEAFISGLPVSLGERPPTVLDRQLLSLLHTPSLLAIPVVSDDQCPGIFALGTDSEQLPTTLELADIFVRQLAPVLASRTGPDAKTAPDSKQLDQEVAQDRLRRQVHEVSNPLTIIRQYIYQLRSRLEDGDVQEELDIIRDELDRAGNLLLQMSHTDAPDHDGGSVELNSELESLARILEDSLFSDDNRDLTLKLGNQSTQVAAGATRIRQVVINLVRNAAESLPENGGIVEVRTASPVWQNQRTWVELEITDTGTGIPGEIRDALFSPVTSTKGEGHSGLGLSIVKQLVDDMEGIIACRTGQEGTTFRILLPAASHKKNETD</sequence>
<evidence type="ECO:0000256" key="1">
    <source>
        <dbReference type="ARBA" id="ARBA00000085"/>
    </source>
</evidence>
<dbReference type="Gene3D" id="1.10.287.130">
    <property type="match status" value="1"/>
</dbReference>
<dbReference type="STRING" id="1658765.Msub_11353"/>
<dbReference type="PANTHER" id="PTHR33525:SF3">
    <property type="entry name" value="RIBONUCLEASE Y"/>
    <property type="match status" value="1"/>
</dbReference>
<dbReference type="PANTHER" id="PTHR33525">
    <property type="match status" value="1"/>
</dbReference>
<dbReference type="InterPro" id="IPR005467">
    <property type="entry name" value="His_kinase_dom"/>
</dbReference>
<dbReference type="CDD" id="cd00082">
    <property type="entry name" value="HisKA"/>
    <property type="match status" value="1"/>
</dbReference>
<dbReference type="Pfam" id="PF02518">
    <property type="entry name" value="HATPase_c"/>
    <property type="match status" value="1"/>
</dbReference>
<keyword evidence="3" id="KW-0597">Phosphoprotein</keyword>
<dbReference type="InterPro" id="IPR052340">
    <property type="entry name" value="RNase_Y/CdgJ"/>
</dbReference>
<dbReference type="Gene3D" id="3.30.565.10">
    <property type="entry name" value="Histidine kinase-like ATPase, C-terminal domain"/>
    <property type="match status" value="1"/>
</dbReference>
<evidence type="ECO:0000256" key="3">
    <source>
        <dbReference type="ARBA" id="ARBA00022553"/>
    </source>
</evidence>
<dbReference type="GO" id="GO:0000155">
    <property type="term" value="F:phosphorelay sensor kinase activity"/>
    <property type="evidence" value="ECO:0007669"/>
    <property type="project" value="InterPro"/>
</dbReference>
<feature type="domain" description="Histidine kinase" evidence="4">
    <location>
        <begin position="442"/>
        <end position="654"/>
    </location>
</feature>
<accession>A0A0J7JB64</accession>
<dbReference type="InterPro" id="IPR036890">
    <property type="entry name" value="HATPase_C_sf"/>
</dbReference>
<keyword evidence="6" id="KW-0418">Kinase</keyword>
<dbReference type="InterPro" id="IPR003594">
    <property type="entry name" value="HATPase_dom"/>
</dbReference>
<dbReference type="Pfam" id="PF08668">
    <property type="entry name" value="HDOD"/>
    <property type="match status" value="1"/>
</dbReference>
<dbReference type="InterPro" id="IPR013976">
    <property type="entry name" value="HDOD"/>
</dbReference>
<comment type="caution">
    <text evidence="6">The sequence shown here is derived from an EMBL/GenBank/DDBJ whole genome shotgun (WGS) entry which is preliminary data.</text>
</comment>
<feature type="domain" description="HDOD" evidence="5">
    <location>
        <begin position="9"/>
        <end position="186"/>
    </location>
</feature>
<keyword evidence="6" id="KW-0808">Transferase</keyword>
<evidence type="ECO:0000313" key="7">
    <source>
        <dbReference type="Proteomes" id="UP000036102"/>
    </source>
</evidence>
<evidence type="ECO:0000313" key="6">
    <source>
        <dbReference type="EMBL" id="KMQ75154.1"/>
    </source>
</evidence>
<dbReference type="OrthoDB" id="9770715at2"/>
<dbReference type="SUPFAM" id="SSF55874">
    <property type="entry name" value="ATPase domain of HSP90 chaperone/DNA topoisomerase II/histidine kinase"/>
    <property type="match status" value="1"/>
</dbReference>
<dbReference type="PATRIC" id="fig|1658765.3.peg.1345"/>
<keyword evidence="7" id="KW-1185">Reference proteome</keyword>